<name>A0A2A9NF97_9AGAR</name>
<evidence type="ECO:0000256" key="1">
    <source>
        <dbReference type="SAM" id="MobiDB-lite"/>
    </source>
</evidence>
<protein>
    <recommendedName>
        <fullName evidence="2">NGN domain-containing protein</fullName>
    </recommendedName>
</protein>
<keyword evidence="4" id="KW-1185">Reference proteome</keyword>
<dbReference type="PANTHER" id="PTHR11125:SF7">
    <property type="entry name" value="TRANSCRIPTION ELONGATION FACTOR SPT5"/>
    <property type="match status" value="1"/>
</dbReference>
<dbReference type="STRING" id="703135.A0A2A9NF97"/>
<gene>
    <name evidence="3" type="ORF">AMATHDRAFT_88362</name>
</gene>
<feature type="domain" description="NGN" evidence="2">
    <location>
        <begin position="138"/>
        <end position="216"/>
    </location>
</feature>
<evidence type="ECO:0000259" key="2">
    <source>
        <dbReference type="Pfam" id="PF03439"/>
    </source>
</evidence>
<dbReference type="GO" id="GO:0032784">
    <property type="term" value="P:regulation of DNA-templated transcription elongation"/>
    <property type="evidence" value="ECO:0007669"/>
    <property type="project" value="InterPro"/>
</dbReference>
<dbReference type="OrthoDB" id="3052206at2759"/>
<accession>A0A2A9NF97</accession>
<proteinExistence type="predicted"/>
<organism evidence="3 4">
    <name type="scientific">Amanita thiersii Skay4041</name>
    <dbReference type="NCBI Taxonomy" id="703135"/>
    <lineage>
        <taxon>Eukaryota</taxon>
        <taxon>Fungi</taxon>
        <taxon>Dikarya</taxon>
        <taxon>Basidiomycota</taxon>
        <taxon>Agaricomycotina</taxon>
        <taxon>Agaricomycetes</taxon>
        <taxon>Agaricomycetidae</taxon>
        <taxon>Agaricales</taxon>
        <taxon>Pluteineae</taxon>
        <taxon>Amanitaceae</taxon>
        <taxon>Amanita</taxon>
    </lineage>
</organism>
<dbReference type="Gene3D" id="3.30.70.940">
    <property type="entry name" value="NusG, N-terminal domain"/>
    <property type="match status" value="1"/>
</dbReference>
<dbReference type="GO" id="GO:0032044">
    <property type="term" value="C:DSIF complex"/>
    <property type="evidence" value="ECO:0007669"/>
    <property type="project" value="TreeGrafter"/>
</dbReference>
<dbReference type="InterPro" id="IPR005100">
    <property type="entry name" value="NGN-domain"/>
</dbReference>
<dbReference type="Pfam" id="PF03439">
    <property type="entry name" value="Spt5-NGN"/>
    <property type="match status" value="1"/>
</dbReference>
<dbReference type="InterPro" id="IPR036735">
    <property type="entry name" value="NGN_dom_sf"/>
</dbReference>
<sequence>MTAGQMADTEPNDKQKRRRLNVMVARFIDAEAIENNEGEHNESDSDSLFDDGFIDDAEIKEGLHPVTLPTKIVHNESSSQEPQKTALESVVARWEQAATAVRDGAPYGTLSEGKVHENVEPLDMSRLCMEPTIHDIPLWRVHVQTSQEYYTLQVIHDRLLKHSHLAVAAVVSPHVQGSILVESPNLANVRDLCRDISSVIHSRDISLVPLDERVHWLETTRMRQVNEPRIPDWRRLRSTLFLKSTNAICGLDRFGGSLALVCGWDKLQPEDGLVLNVKILPRVYQPPPWAVYDSNIIPPKQSRKRMERLVTPFAWPGHPRQSEYEPEFFWRPNKNITLEDNGEGNYIIDHIPYAIPFVHFSDVPEAYFEDSPPTPTYHELLLFHKGVLHDFTPIPRPPYPRDLVPFLEDSWDRYLSTPLDTGHIVRICEGQQQTALGMIISVEFECCDVQLLDTNVTIKLPHSHLRRHWKLGDGARVVAKMSPHYTQVGWVIGIDHRRVTLIDRDTKAHFEVHTWQIEPSEIVETIRPITPPCDNWKVGDWVQTDQSLSGQVLQQGRITNIDSGFIALFDPDSQTSCEVYPWQIEPIERLQQSDVSLSQEQENPGRFPGGDPYRHWVGQRVLILGRNEDKGLRGRVKQTATRGLVDVELDLGARIVRKHISQLDTHYGRHLFSGSPLTTPWIWSDIDNVYASESRTPLPTPDQQGESNHTRDLSSHTTGSSGPENEGQAKEVNPIEKILIRYGDQELPHDWPLDPALENKRIWVYVHNSSPNPVLNEAGYQRGAYDKDRGMIMETQGIHSIKVHISRRRWVIDIPARFLFPEQPTSAKQTVVVMEGEHKGCVFNTRKSDVPDHFVLVPMRGHRLYYTHALIN</sequence>
<reference evidence="3 4" key="1">
    <citation type="submission" date="2014-02" db="EMBL/GenBank/DDBJ databases">
        <title>Transposable element dynamics among asymbiotic and ectomycorrhizal Amanita fungi.</title>
        <authorList>
            <consortium name="DOE Joint Genome Institute"/>
            <person name="Hess J."/>
            <person name="Skrede I."/>
            <person name="Wolfe B."/>
            <person name="LaButti K."/>
            <person name="Ohm R.A."/>
            <person name="Grigoriev I.V."/>
            <person name="Pringle A."/>
        </authorList>
    </citation>
    <scope>NUCLEOTIDE SEQUENCE [LARGE SCALE GENOMIC DNA]</scope>
    <source>
        <strain evidence="3 4">SKay4041</strain>
    </source>
</reference>
<dbReference type="GO" id="GO:0006357">
    <property type="term" value="P:regulation of transcription by RNA polymerase II"/>
    <property type="evidence" value="ECO:0007669"/>
    <property type="project" value="InterPro"/>
</dbReference>
<feature type="compositionally biased region" description="Polar residues" evidence="1">
    <location>
        <begin position="693"/>
        <end position="707"/>
    </location>
</feature>
<feature type="region of interest" description="Disordered" evidence="1">
    <location>
        <begin position="693"/>
        <end position="732"/>
    </location>
</feature>
<dbReference type="InterPro" id="IPR039659">
    <property type="entry name" value="SPT5"/>
</dbReference>
<dbReference type="Proteomes" id="UP000242287">
    <property type="component" value="Unassembled WGS sequence"/>
</dbReference>
<dbReference type="AlphaFoldDB" id="A0A2A9NF97"/>
<dbReference type="EMBL" id="KZ302200">
    <property type="protein sequence ID" value="PFH46380.1"/>
    <property type="molecule type" value="Genomic_DNA"/>
</dbReference>
<dbReference type="GO" id="GO:0003729">
    <property type="term" value="F:mRNA binding"/>
    <property type="evidence" value="ECO:0007669"/>
    <property type="project" value="TreeGrafter"/>
</dbReference>
<evidence type="ECO:0000313" key="4">
    <source>
        <dbReference type="Proteomes" id="UP000242287"/>
    </source>
</evidence>
<dbReference type="PANTHER" id="PTHR11125">
    <property type="entry name" value="SUPPRESSOR OF TY 5"/>
    <property type="match status" value="1"/>
</dbReference>
<evidence type="ECO:0000313" key="3">
    <source>
        <dbReference type="EMBL" id="PFH46380.1"/>
    </source>
</evidence>
<dbReference type="GO" id="GO:0006368">
    <property type="term" value="P:transcription elongation by RNA polymerase II"/>
    <property type="evidence" value="ECO:0007669"/>
    <property type="project" value="TreeGrafter"/>
</dbReference>